<feature type="domain" description="Flagellar hook-associated protein FlgK helical" evidence="8">
    <location>
        <begin position="96"/>
        <end position="321"/>
    </location>
</feature>
<evidence type="ECO:0000313" key="10">
    <source>
        <dbReference type="Proteomes" id="UP000640426"/>
    </source>
</evidence>
<accession>A0ABS0XRC4</accession>
<dbReference type="Pfam" id="PF22638">
    <property type="entry name" value="FlgK_D1"/>
    <property type="match status" value="1"/>
</dbReference>
<keyword evidence="6" id="KW-0975">Bacterial flagellum</keyword>
<dbReference type="Pfam" id="PF06429">
    <property type="entry name" value="Flg_bbr_C"/>
    <property type="match status" value="1"/>
</dbReference>
<evidence type="ECO:0000256" key="5">
    <source>
        <dbReference type="ARBA" id="ARBA00022525"/>
    </source>
</evidence>
<reference evidence="10" key="1">
    <citation type="submission" date="2020-12" db="EMBL/GenBank/DDBJ databases">
        <title>Hymenobacter sp.</title>
        <authorList>
            <person name="Kim M.K."/>
        </authorList>
    </citation>
    <scope>NUCLEOTIDE SEQUENCE [LARGE SCALE GENOMIC DNA]</scope>
    <source>
        <strain evidence="10">BT553</strain>
    </source>
</reference>
<proteinExistence type="inferred from homology"/>
<sequence length="446" mass="45805">MSDLLSIGASGVRAYQTALSVVGENVANVGATGYTRRSVRLSEMAAGTGAVEINGAGNGVLLTGVTRASDVYASAAVRTASADLSRTESGATWLDRIEKALTGNQLTGRVTRFFASSTSLAAEPDSSALRTGMLGAAQSAATAFTATGAAFDQIATDLDTTARQATTSLNSLGVALVRINDGLGRTTPGTTASAQLIDQRDQILDQMSAIVDVGVSFDALGRSTVKLGGAAGQTFVDADIAGRVAYSRNNEGAVVLALSYGGERMMVSPNGGALAGIVDGALRIAQARDSIESVARDFVTQVNANQLAGDDQKGAPGTAMFATGTRPTEITVAMTEGSQIAAASRGGGARDSSNLAKLEQVRLGRGYEASLTSTITQNATAYEQKKIIANAQNAIRDGATSALSSATGVNLDTEAVELMRFQQAYQASSRVIQIARDTLQTILDIR</sequence>
<dbReference type="Proteomes" id="UP000640426">
    <property type="component" value="Unassembled WGS sequence"/>
</dbReference>
<dbReference type="NCBIfam" id="TIGR02492">
    <property type="entry name" value="flgK_ends"/>
    <property type="match status" value="1"/>
</dbReference>
<evidence type="ECO:0000256" key="3">
    <source>
        <dbReference type="ARBA" id="ARBA00009677"/>
    </source>
</evidence>
<name>A0ABS0XRC4_9SPHN</name>
<evidence type="ECO:0000259" key="7">
    <source>
        <dbReference type="Pfam" id="PF06429"/>
    </source>
</evidence>
<gene>
    <name evidence="9" type="primary">flgK</name>
    <name evidence="9" type="ORF">JAO74_10820</name>
</gene>
<evidence type="ECO:0000256" key="6">
    <source>
        <dbReference type="ARBA" id="ARBA00023143"/>
    </source>
</evidence>
<evidence type="ECO:0000256" key="4">
    <source>
        <dbReference type="ARBA" id="ARBA00016244"/>
    </source>
</evidence>
<evidence type="ECO:0000313" key="9">
    <source>
        <dbReference type="EMBL" id="MBJ6122283.1"/>
    </source>
</evidence>
<dbReference type="EMBL" id="JAELXS010000005">
    <property type="protein sequence ID" value="MBJ6122283.1"/>
    <property type="molecule type" value="Genomic_DNA"/>
</dbReference>
<evidence type="ECO:0000256" key="1">
    <source>
        <dbReference type="ARBA" id="ARBA00004365"/>
    </source>
</evidence>
<keyword evidence="10" id="KW-1185">Reference proteome</keyword>
<dbReference type="InterPro" id="IPR010930">
    <property type="entry name" value="Flg_bb/hook_C_dom"/>
</dbReference>
<organism evidence="9 10">
    <name type="scientific">Sphingomonas mollis</name>
    <dbReference type="NCBI Taxonomy" id="2795726"/>
    <lineage>
        <taxon>Bacteria</taxon>
        <taxon>Pseudomonadati</taxon>
        <taxon>Pseudomonadota</taxon>
        <taxon>Alphaproteobacteria</taxon>
        <taxon>Sphingomonadales</taxon>
        <taxon>Sphingomonadaceae</taxon>
        <taxon>Sphingomonas</taxon>
    </lineage>
</organism>
<dbReference type="PANTHER" id="PTHR30033">
    <property type="entry name" value="FLAGELLAR HOOK-ASSOCIATED PROTEIN 1"/>
    <property type="match status" value="1"/>
</dbReference>
<dbReference type="InterPro" id="IPR053927">
    <property type="entry name" value="FlgK_helical"/>
</dbReference>
<keyword evidence="9" id="KW-0969">Cilium</keyword>
<protein>
    <recommendedName>
        <fullName evidence="4">Flagellar hook-associated protein 1</fullName>
    </recommendedName>
</protein>
<evidence type="ECO:0000256" key="2">
    <source>
        <dbReference type="ARBA" id="ARBA00004613"/>
    </source>
</evidence>
<keyword evidence="9" id="KW-0966">Cell projection</keyword>
<feature type="domain" description="Flagellar basal-body/hook protein C-terminal" evidence="7">
    <location>
        <begin position="406"/>
        <end position="444"/>
    </location>
</feature>
<keyword evidence="5" id="KW-0964">Secreted</keyword>
<dbReference type="InterPro" id="IPR002371">
    <property type="entry name" value="FlgK"/>
</dbReference>
<comment type="caution">
    <text evidence="9">The sequence shown here is derived from an EMBL/GenBank/DDBJ whole genome shotgun (WGS) entry which is preliminary data.</text>
</comment>
<dbReference type="RefSeq" id="WP_199037785.1">
    <property type="nucleotide sequence ID" value="NZ_JAELXS010000005.1"/>
</dbReference>
<evidence type="ECO:0000259" key="8">
    <source>
        <dbReference type="Pfam" id="PF22638"/>
    </source>
</evidence>
<dbReference type="PANTHER" id="PTHR30033:SF1">
    <property type="entry name" value="FLAGELLAR HOOK-ASSOCIATED PROTEIN 1"/>
    <property type="match status" value="1"/>
</dbReference>
<dbReference type="SUPFAM" id="SSF64518">
    <property type="entry name" value="Phase 1 flagellin"/>
    <property type="match status" value="1"/>
</dbReference>
<comment type="similarity">
    <text evidence="3">Belongs to the flagella basal body rod proteins family.</text>
</comment>
<comment type="subcellular location">
    <subcellularLocation>
        <location evidence="1">Bacterial flagellum</location>
    </subcellularLocation>
    <subcellularLocation>
        <location evidence="2">Secreted</location>
    </subcellularLocation>
</comment>
<keyword evidence="9" id="KW-0282">Flagellum</keyword>